<evidence type="ECO:0000256" key="1">
    <source>
        <dbReference type="SAM" id="Phobius"/>
    </source>
</evidence>
<proteinExistence type="predicted"/>
<keyword evidence="1" id="KW-0472">Membrane</keyword>
<organism evidence="2 3">
    <name type="scientific">Rotaria magnacalcarata</name>
    <dbReference type="NCBI Taxonomy" id="392030"/>
    <lineage>
        <taxon>Eukaryota</taxon>
        <taxon>Metazoa</taxon>
        <taxon>Spiralia</taxon>
        <taxon>Gnathifera</taxon>
        <taxon>Rotifera</taxon>
        <taxon>Eurotatoria</taxon>
        <taxon>Bdelloidea</taxon>
        <taxon>Philodinida</taxon>
        <taxon>Philodinidae</taxon>
        <taxon>Rotaria</taxon>
    </lineage>
</organism>
<gene>
    <name evidence="2" type="ORF">SMN809_LOCUS16718</name>
</gene>
<protein>
    <submittedName>
        <fullName evidence="2">Uncharacterized protein</fullName>
    </submittedName>
</protein>
<dbReference type="AlphaFoldDB" id="A0A8S2QDT0"/>
<accession>A0A8S2QDT0</accession>
<keyword evidence="1" id="KW-1133">Transmembrane helix</keyword>
<feature type="non-terminal residue" evidence="2">
    <location>
        <position position="1"/>
    </location>
</feature>
<comment type="caution">
    <text evidence="2">The sequence shown here is derived from an EMBL/GenBank/DDBJ whole genome shotgun (WGS) entry which is preliminary data.</text>
</comment>
<keyword evidence="1" id="KW-0812">Transmembrane</keyword>
<feature type="transmembrane region" description="Helical" evidence="1">
    <location>
        <begin position="62"/>
        <end position="87"/>
    </location>
</feature>
<sequence length="152" mass="17801">RKDIGLPDSIFEDEQQEQLLDNQFSEMQEETLLPLPALSHKQEVAQVYEWIYRHCSSFRLSCYLITSIWSIGLLLEFLARLFLILIHLSVEKIFIYGHIILSAMTTLLIILTVLCITRERKQTLKSIETWKREYFSAQQSSFVNDSNINMVA</sequence>
<feature type="transmembrane region" description="Helical" evidence="1">
    <location>
        <begin position="93"/>
        <end position="116"/>
    </location>
</feature>
<evidence type="ECO:0000313" key="3">
    <source>
        <dbReference type="Proteomes" id="UP000676336"/>
    </source>
</evidence>
<evidence type="ECO:0000313" key="2">
    <source>
        <dbReference type="EMBL" id="CAF4088620.1"/>
    </source>
</evidence>
<dbReference type="Proteomes" id="UP000676336">
    <property type="component" value="Unassembled WGS sequence"/>
</dbReference>
<dbReference type="EMBL" id="CAJOBI010007542">
    <property type="protein sequence ID" value="CAF4088620.1"/>
    <property type="molecule type" value="Genomic_DNA"/>
</dbReference>
<name>A0A8S2QDT0_9BILA</name>
<reference evidence="2" key="1">
    <citation type="submission" date="2021-02" db="EMBL/GenBank/DDBJ databases">
        <authorList>
            <person name="Nowell W R."/>
        </authorList>
    </citation>
    <scope>NUCLEOTIDE SEQUENCE</scope>
</reference>